<accession>A0ABS2SZ28</accession>
<dbReference type="Pfam" id="PF01584">
    <property type="entry name" value="CheW"/>
    <property type="match status" value="1"/>
</dbReference>
<dbReference type="InterPro" id="IPR036061">
    <property type="entry name" value="CheW-like_dom_sf"/>
</dbReference>
<gene>
    <name evidence="4" type="ORF">JOC54_004071</name>
</gene>
<dbReference type="Proteomes" id="UP001179280">
    <property type="component" value="Unassembled WGS sequence"/>
</dbReference>
<dbReference type="InterPro" id="IPR011006">
    <property type="entry name" value="CheY-like_superfamily"/>
</dbReference>
<dbReference type="SMART" id="SM00448">
    <property type="entry name" value="REC"/>
    <property type="match status" value="1"/>
</dbReference>
<keyword evidence="5" id="KW-1185">Reference proteome</keyword>
<feature type="domain" description="CheW-like" evidence="3">
    <location>
        <begin position="14"/>
        <end position="151"/>
    </location>
</feature>
<dbReference type="Pfam" id="PF00072">
    <property type="entry name" value="Response_reg"/>
    <property type="match status" value="1"/>
</dbReference>
<evidence type="ECO:0000259" key="3">
    <source>
        <dbReference type="PROSITE" id="PS50851"/>
    </source>
</evidence>
<dbReference type="PANTHER" id="PTHR47233:SF3">
    <property type="entry name" value="CHEMOTAXIS PROTEIN CHEV"/>
    <property type="match status" value="1"/>
</dbReference>
<feature type="modified residue" description="4-aspartylphosphate" evidence="1">
    <location>
        <position position="224"/>
    </location>
</feature>
<name>A0ABS2SZ28_9BACI</name>
<feature type="domain" description="Response regulatory" evidence="2">
    <location>
        <begin position="170"/>
        <end position="291"/>
    </location>
</feature>
<dbReference type="PANTHER" id="PTHR47233">
    <property type="entry name" value="CHEMOTAXIS PROTEIN CHEV"/>
    <property type="match status" value="1"/>
</dbReference>
<organism evidence="4 5">
    <name type="scientific">Shouchella xiaoxiensis</name>
    <dbReference type="NCBI Taxonomy" id="766895"/>
    <lineage>
        <taxon>Bacteria</taxon>
        <taxon>Bacillati</taxon>
        <taxon>Bacillota</taxon>
        <taxon>Bacilli</taxon>
        <taxon>Bacillales</taxon>
        <taxon>Bacillaceae</taxon>
        <taxon>Shouchella</taxon>
    </lineage>
</organism>
<sequence length="292" mass="33611">MALALFQSEQQEYDQELILFRLNEQQYALNVLKVKEIIRPVEVHASPNRHKMVEGMIRVRDTAIPLLNTYELLQLDAEENKYFIIVEFAERQFALRVGDVSSIKRIHTKQITPPDDVSKGKEKFLSGIVTISAEEMAFILDLEKAVHYIHPLHFSIDFKENYRVERETMSLLLLEDSQTMRLLLTEALADAGYKDVLVFNNGKDANDYTANMEDEDVFDAVITDIDLPHRNGFEFTKRLRQLPLFQDVPVFSFSSLHPSVVERKGKEAGVTSHVVKPDIEKLIAVLDQHLLK</sequence>
<dbReference type="InterPro" id="IPR002545">
    <property type="entry name" value="CheW-lke_dom"/>
</dbReference>
<keyword evidence="1" id="KW-0597">Phosphoprotein</keyword>
<comment type="caution">
    <text evidence="4">The sequence shown here is derived from an EMBL/GenBank/DDBJ whole genome shotgun (WGS) entry which is preliminary data.</text>
</comment>
<evidence type="ECO:0000256" key="1">
    <source>
        <dbReference type="PROSITE-ProRule" id="PRU00169"/>
    </source>
</evidence>
<dbReference type="PROSITE" id="PS50851">
    <property type="entry name" value="CHEW"/>
    <property type="match status" value="1"/>
</dbReference>
<dbReference type="Gene3D" id="2.40.50.180">
    <property type="entry name" value="CheA-289, Domain 4"/>
    <property type="match status" value="1"/>
</dbReference>
<dbReference type="RefSeq" id="WP_204468580.1">
    <property type="nucleotide sequence ID" value="NZ_JAFBCV010000017.1"/>
</dbReference>
<dbReference type="Gene3D" id="2.30.30.40">
    <property type="entry name" value="SH3 Domains"/>
    <property type="match status" value="1"/>
</dbReference>
<dbReference type="PROSITE" id="PS50110">
    <property type="entry name" value="RESPONSE_REGULATORY"/>
    <property type="match status" value="1"/>
</dbReference>
<evidence type="ECO:0000313" key="5">
    <source>
        <dbReference type="Proteomes" id="UP001179280"/>
    </source>
</evidence>
<dbReference type="Gene3D" id="3.40.50.2300">
    <property type="match status" value="1"/>
</dbReference>
<dbReference type="SUPFAM" id="SSF52172">
    <property type="entry name" value="CheY-like"/>
    <property type="match status" value="1"/>
</dbReference>
<dbReference type="CDD" id="cd00588">
    <property type="entry name" value="CheW_like"/>
    <property type="match status" value="1"/>
</dbReference>
<proteinExistence type="predicted"/>
<dbReference type="InterPro" id="IPR001789">
    <property type="entry name" value="Sig_transdc_resp-reg_receiver"/>
</dbReference>
<dbReference type="SUPFAM" id="SSF50341">
    <property type="entry name" value="CheW-like"/>
    <property type="match status" value="1"/>
</dbReference>
<evidence type="ECO:0000259" key="2">
    <source>
        <dbReference type="PROSITE" id="PS50110"/>
    </source>
</evidence>
<reference evidence="4" key="1">
    <citation type="submission" date="2021-01" db="EMBL/GenBank/DDBJ databases">
        <title>Genomic Encyclopedia of Type Strains, Phase IV (KMG-IV): sequencing the most valuable type-strain genomes for metagenomic binning, comparative biology and taxonomic classification.</title>
        <authorList>
            <person name="Goeker M."/>
        </authorList>
    </citation>
    <scope>NUCLEOTIDE SEQUENCE</scope>
    <source>
        <strain evidence="4">DSM 21943</strain>
    </source>
</reference>
<dbReference type="EMBL" id="JAFBCV010000017">
    <property type="protein sequence ID" value="MBM7840778.1"/>
    <property type="molecule type" value="Genomic_DNA"/>
</dbReference>
<evidence type="ECO:0000313" key="4">
    <source>
        <dbReference type="EMBL" id="MBM7840778.1"/>
    </source>
</evidence>
<protein>
    <submittedName>
        <fullName evidence="4">Two-component system chemotaxis response regulator CheV</fullName>
    </submittedName>
</protein>
<dbReference type="SMART" id="SM00260">
    <property type="entry name" value="CheW"/>
    <property type="match status" value="1"/>
</dbReference>